<keyword evidence="2" id="KW-1185">Reference proteome</keyword>
<dbReference type="Proteomes" id="UP000317648">
    <property type="component" value="Chromosome"/>
</dbReference>
<evidence type="ECO:0000313" key="1">
    <source>
        <dbReference type="EMBL" id="QDU97528.1"/>
    </source>
</evidence>
<reference evidence="1 2" key="1">
    <citation type="submission" date="2019-02" db="EMBL/GenBank/DDBJ databases">
        <title>Deep-cultivation of Planctomycetes and their phenomic and genomic characterization uncovers novel biology.</title>
        <authorList>
            <person name="Wiegand S."/>
            <person name="Jogler M."/>
            <person name="Boedeker C."/>
            <person name="Pinto D."/>
            <person name="Vollmers J."/>
            <person name="Rivas-Marin E."/>
            <person name="Kohn T."/>
            <person name="Peeters S.H."/>
            <person name="Heuer A."/>
            <person name="Rast P."/>
            <person name="Oberbeckmann S."/>
            <person name="Bunk B."/>
            <person name="Jeske O."/>
            <person name="Meyerdierks A."/>
            <person name="Storesund J.E."/>
            <person name="Kallscheuer N."/>
            <person name="Luecker S."/>
            <person name="Lage O.M."/>
            <person name="Pohl T."/>
            <person name="Merkel B.J."/>
            <person name="Hornburger P."/>
            <person name="Mueller R.-W."/>
            <person name="Bruemmer F."/>
            <person name="Labrenz M."/>
            <person name="Spormann A.M."/>
            <person name="Op den Camp H."/>
            <person name="Overmann J."/>
            <person name="Amann R."/>
            <person name="Jetten M.S.M."/>
            <person name="Mascher T."/>
            <person name="Medema M.H."/>
            <person name="Devos D.P."/>
            <person name="Kaster A.-K."/>
            <person name="Ovreas L."/>
            <person name="Rohde M."/>
            <person name="Galperin M.Y."/>
            <person name="Jogler C."/>
        </authorList>
    </citation>
    <scope>NUCLEOTIDE SEQUENCE [LARGE SCALE GENOMIC DNA]</scope>
    <source>
        <strain evidence="1 2">Pla85_3_4</strain>
    </source>
</reference>
<protein>
    <recommendedName>
        <fullName evidence="3">DUF2190 domain-containing protein</fullName>
    </recommendedName>
</protein>
<evidence type="ECO:0008006" key="3">
    <source>
        <dbReference type="Google" id="ProtNLM"/>
    </source>
</evidence>
<name>A0A518E0B2_9BACT</name>
<accession>A0A518E0B2</accession>
<organism evidence="1 2">
    <name type="scientific">Lignipirellula cremea</name>
    <dbReference type="NCBI Taxonomy" id="2528010"/>
    <lineage>
        <taxon>Bacteria</taxon>
        <taxon>Pseudomonadati</taxon>
        <taxon>Planctomycetota</taxon>
        <taxon>Planctomycetia</taxon>
        <taxon>Pirellulales</taxon>
        <taxon>Pirellulaceae</taxon>
        <taxon>Lignipirellula</taxon>
    </lineage>
</organism>
<dbReference type="OrthoDB" id="9907912at2"/>
<evidence type="ECO:0000313" key="2">
    <source>
        <dbReference type="Proteomes" id="UP000317648"/>
    </source>
</evidence>
<dbReference type="EMBL" id="CP036433">
    <property type="protein sequence ID" value="QDU97528.1"/>
    <property type="molecule type" value="Genomic_DNA"/>
</dbReference>
<proteinExistence type="predicted"/>
<sequence length="138" mass="14068">MAHTSPCYVAKGDIVPMRFVKVHSADFSVVQATANAAVRGVSQEGSRTAPTPDVSTLLAASSGETLLVYGETEDCLLEIADDVSPGDKLKSDANGKGVPIATTGTTLQQIGAVALEGGASGDRIRVQVSLGSERPALA</sequence>
<dbReference type="AlphaFoldDB" id="A0A518E0B2"/>
<dbReference type="KEGG" id="lcre:Pla8534_53760"/>
<gene>
    <name evidence="1" type="ORF">Pla8534_53760</name>
</gene>
<dbReference type="RefSeq" id="WP_145056296.1">
    <property type="nucleotide sequence ID" value="NZ_CP036433.1"/>
</dbReference>